<accession>F4GKU5</accession>
<evidence type="ECO:0000313" key="1">
    <source>
        <dbReference type="EMBL" id="AEC01858.1"/>
    </source>
</evidence>
<evidence type="ECO:0000313" key="2">
    <source>
        <dbReference type="Proteomes" id="UP000007939"/>
    </source>
</evidence>
<protein>
    <submittedName>
        <fullName evidence="1">Uncharacterized protein</fullName>
    </submittedName>
</protein>
<dbReference type="AlphaFoldDB" id="F4GKU5"/>
<dbReference type="STRING" id="760011.Spico_0630"/>
<sequence length="232" mass="26831">MILNMGKNLMFCAPHGNIVKSNSSDKKNEKNRDENGDRKIFVVCVFYVYIGDMENVIKNERQSDIPCIQPHDKSKDVNCNTILYTHIDEAVTWLYKIGKSFARMGDIVNAARFLSDAFFLRGRRCLSGTISDWKLFHDVQFSMYLMGRKNMMISLPEGDMVHDLIEQRWNLLQEENQCSEFPFLCTDKKAWYSTIIIDFPWQTPCSTTPSKGSEDQECVSLCSKESTLRLFS</sequence>
<dbReference type="EMBL" id="CP002659">
    <property type="protein sequence ID" value="AEC01858.1"/>
    <property type="molecule type" value="Genomic_DNA"/>
</dbReference>
<proteinExistence type="predicted"/>
<name>F4GKU5_PARC1</name>
<organism evidence="1 2">
    <name type="scientific">Parasphaerochaeta coccoides (strain ATCC BAA-1237 / DSM 17374 / SPN1)</name>
    <name type="common">Sphaerochaeta coccoides</name>
    <dbReference type="NCBI Taxonomy" id="760011"/>
    <lineage>
        <taxon>Bacteria</taxon>
        <taxon>Pseudomonadati</taxon>
        <taxon>Spirochaetota</taxon>
        <taxon>Spirochaetia</taxon>
        <taxon>Spirochaetales</taxon>
        <taxon>Sphaerochaetaceae</taxon>
        <taxon>Parasphaerochaeta</taxon>
    </lineage>
</organism>
<dbReference type="HOGENOM" id="CLU_1194271_0_0_12"/>
<dbReference type="KEGG" id="scc:Spico_0630"/>
<dbReference type="Proteomes" id="UP000007939">
    <property type="component" value="Chromosome"/>
</dbReference>
<reference evidence="2" key="1">
    <citation type="submission" date="2011-04" db="EMBL/GenBank/DDBJ databases">
        <title>The complete genome of Spirochaeta coccoides DSM 17374.</title>
        <authorList>
            <person name="Lucas S."/>
            <person name="Copeland A."/>
            <person name="Lapidus A."/>
            <person name="Bruce D."/>
            <person name="Goodwin L."/>
            <person name="Pitluck S."/>
            <person name="Peters L."/>
            <person name="Kyrpides N."/>
            <person name="Mavromatis K."/>
            <person name="Pagani I."/>
            <person name="Ivanova N."/>
            <person name="Ovchinnikova G."/>
            <person name="Lu M."/>
            <person name="Detter J.C."/>
            <person name="Tapia R."/>
            <person name="Han C."/>
            <person name="Land M."/>
            <person name="Hauser L."/>
            <person name="Markowitz V."/>
            <person name="Cheng J.-F."/>
            <person name="Hugenholtz P."/>
            <person name="Woyke T."/>
            <person name="Wu D."/>
            <person name="Spring S."/>
            <person name="Schroeder M."/>
            <person name="Brambilla E."/>
            <person name="Klenk H.-P."/>
            <person name="Eisen J.A."/>
        </authorList>
    </citation>
    <scope>NUCLEOTIDE SEQUENCE [LARGE SCALE GENOMIC DNA]</scope>
    <source>
        <strain evidence="2">ATCC BAA-1237 / DSM 17374 / SPN1</strain>
    </source>
</reference>
<keyword evidence="2" id="KW-1185">Reference proteome</keyword>
<gene>
    <name evidence="1" type="ordered locus">Spico_0630</name>
</gene>
<reference evidence="1 2" key="2">
    <citation type="journal article" date="2012" name="Stand. Genomic Sci.">
        <title>Complete genome sequence of the termite hindgut bacterium Spirochaeta coccoides type strain (SPN1(T)), reclassification in the genus Sphaerochaeta as Sphaerochaeta coccoides comb. nov. and emendations of the family Spirochaetaceae and the genus Sphaerochaeta.</title>
        <authorList>
            <person name="Abt B."/>
            <person name="Han C."/>
            <person name="Scheuner C."/>
            <person name="Lu M."/>
            <person name="Lapidus A."/>
            <person name="Nolan M."/>
            <person name="Lucas S."/>
            <person name="Hammon N."/>
            <person name="Deshpande S."/>
            <person name="Cheng J.F."/>
            <person name="Tapia R."/>
            <person name="Goodwin L.A."/>
            <person name="Pitluck S."/>
            <person name="Liolios K."/>
            <person name="Pagani I."/>
            <person name="Ivanova N."/>
            <person name="Mavromatis K."/>
            <person name="Mikhailova N."/>
            <person name="Huntemann M."/>
            <person name="Pati A."/>
            <person name="Chen A."/>
            <person name="Palaniappan K."/>
            <person name="Land M."/>
            <person name="Hauser L."/>
            <person name="Brambilla E.M."/>
            <person name="Rohde M."/>
            <person name="Spring S."/>
            <person name="Gronow S."/>
            <person name="Goker M."/>
            <person name="Woyke T."/>
            <person name="Bristow J."/>
            <person name="Eisen J.A."/>
            <person name="Markowitz V."/>
            <person name="Hugenholtz P."/>
            <person name="Kyrpides N.C."/>
            <person name="Klenk H.P."/>
            <person name="Detter J.C."/>
        </authorList>
    </citation>
    <scope>NUCLEOTIDE SEQUENCE [LARGE SCALE GENOMIC DNA]</scope>
    <source>
        <strain evidence="2">ATCC BAA-1237 / DSM 17374 / SPN1</strain>
    </source>
</reference>